<dbReference type="GO" id="GO:0016491">
    <property type="term" value="F:oxidoreductase activity"/>
    <property type="evidence" value="ECO:0007669"/>
    <property type="project" value="UniProtKB-KW"/>
</dbReference>
<dbReference type="PANTHER" id="PTHR48105">
    <property type="entry name" value="THIOREDOXIN REDUCTASE 1-RELATED-RELATED"/>
    <property type="match status" value="1"/>
</dbReference>
<keyword evidence="6" id="KW-1185">Reference proteome</keyword>
<dbReference type="PRINTS" id="PR00469">
    <property type="entry name" value="PNDRDTASEII"/>
</dbReference>
<reference evidence="5 6" key="1">
    <citation type="submission" date="2017-08" db="EMBL/GenBank/DDBJ databases">
        <title>Mesorhizobium wenxinae sp. nov., a novel rhizobial species isolated from root nodules of chickpea (Cicer arietinum L.).</title>
        <authorList>
            <person name="Zhang J."/>
        </authorList>
    </citation>
    <scope>NUCLEOTIDE SEQUENCE [LARGE SCALE GENOMIC DNA]</scope>
    <source>
        <strain evidence="6">WYCCWR 10019</strain>
    </source>
</reference>
<dbReference type="InterPro" id="IPR050097">
    <property type="entry name" value="Ferredoxin-NADP_redctase_2"/>
</dbReference>
<dbReference type="PRINTS" id="PR00368">
    <property type="entry name" value="FADPNR"/>
</dbReference>
<comment type="caution">
    <text evidence="5">The sequence shown here is derived from an EMBL/GenBank/DDBJ whole genome shotgun (WGS) entry which is preliminary data.</text>
</comment>
<protein>
    <recommendedName>
        <fullName evidence="1">Thioredoxin reductase</fullName>
    </recommendedName>
</protein>
<proteinExistence type="predicted"/>
<evidence type="ECO:0000256" key="2">
    <source>
        <dbReference type="ARBA" id="ARBA00022630"/>
    </source>
</evidence>
<gene>
    <name evidence="5" type="ORF">CIT31_01540</name>
</gene>
<evidence type="ECO:0000313" key="6">
    <source>
        <dbReference type="Proteomes" id="UP000215931"/>
    </source>
</evidence>
<accession>A0A271KNC3</accession>
<dbReference type="AlphaFoldDB" id="A0A271KNC3"/>
<dbReference type="Pfam" id="PF07992">
    <property type="entry name" value="Pyr_redox_2"/>
    <property type="match status" value="1"/>
</dbReference>
<dbReference type="EMBL" id="NPKH01000004">
    <property type="protein sequence ID" value="PAP97176.1"/>
    <property type="molecule type" value="Genomic_DNA"/>
</dbReference>
<keyword evidence="2" id="KW-0285">Flavoprotein</keyword>
<sequence>MVVARSSPSRSELWDCLIIGGGPAGLSAATYLGRFLRRVIVIDSGESRAKWIPESHNCPGFPEGISGVDLLTRLREQAVRYGAELVDDMVLDVRLDGTDFLVAASSRIRARSVLVATGIVDTLPAISEIAAMIEAGSLRLCPICDAYELIGKRVAVFGPADDAMKKALFLRTYTQDVTMLVTSAVTALDYDAGALLRRAEVKVEACMPGSLRSKGGGASVKLINGNVRVFDTIYPAMGCTIRSKLAIDLGAKCDEVGNVVVDSHQRTAIAGLYAAGDIVNEINQLAVAFGHAAVAATDIHNYLGESDGERPPRG</sequence>
<dbReference type="SUPFAM" id="SSF51905">
    <property type="entry name" value="FAD/NAD(P)-binding domain"/>
    <property type="match status" value="1"/>
</dbReference>
<evidence type="ECO:0000313" key="5">
    <source>
        <dbReference type="EMBL" id="PAP97176.1"/>
    </source>
</evidence>
<evidence type="ECO:0000259" key="4">
    <source>
        <dbReference type="Pfam" id="PF07992"/>
    </source>
</evidence>
<name>A0A271KNC3_9HYPH</name>
<dbReference type="Gene3D" id="3.50.50.60">
    <property type="entry name" value="FAD/NAD(P)-binding domain"/>
    <property type="match status" value="2"/>
</dbReference>
<feature type="domain" description="FAD/NAD(P)-binding" evidence="4">
    <location>
        <begin position="15"/>
        <end position="292"/>
    </location>
</feature>
<keyword evidence="3" id="KW-0560">Oxidoreductase</keyword>
<dbReference type="OrthoDB" id="9786503at2"/>
<dbReference type="InterPro" id="IPR036188">
    <property type="entry name" value="FAD/NAD-bd_sf"/>
</dbReference>
<organism evidence="5 6">
    <name type="scientific">Mesorhizobium wenxiniae</name>
    <dbReference type="NCBI Taxonomy" id="2014805"/>
    <lineage>
        <taxon>Bacteria</taxon>
        <taxon>Pseudomonadati</taxon>
        <taxon>Pseudomonadota</taxon>
        <taxon>Alphaproteobacteria</taxon>
        <taxon>Hyphomicrobiales</taxon>
        <taxon>Phyllobacteriaceae</taxon>
        <taxon>Mesorhizobium</taxon>
    </lineage>
</organism>
<dbReference type="InterPro" id="IPR023753">
    <property type="entry name" value="FAD/NAD-binding_dom"/>
</dbReference>
<dbReference type="Proteomes" id="UP000215931">
    <property type="component" value="Unassembled WGS sequence"/>
</dbReference>
<evidence type="ECO:0000256" key="3">
    <source>
        <dbReference type="ARBA" id="ARBA00023002"/>
    </source>
</evidence>
<evidence type="ECO:0000256" key="1">
    <source>
        <dbReference type="ARBA" id="ARBA00018719"/>
    </source>
</evidence>